<evidence type="ECO:0000313" key="2">
    <source>
        <dbReference type="Proteomes" id="UP001367771"/>
    </source>
</evidence>
<dbReference type="EC" id="2.7.7.7" evidence="1"/>
<proteinExistence type="predicted"/>
<dbReference type="Proteomes" id="UP001367771">
    <property type="component" value="Unassembled WGS sequence"/>
</dbReference>
<dbReference type="NCBIfam" id="NF005677">
    <property type="entry name" value="PRK07471.1"/>
    <property type="match status" value="1"/>
</dbReference>
<dbReference type="Pfam" id="PF13177">
    <property type="entry name" value="DNA_pol3_delta2"/>
    <property type="match status" value="1"/>
</dbReference>
<dbReference type="InterPro" id="IPR027417">
    <property type="entry name" value="P-loop_NTPase"/>
</dbReference>
<dbReference type="EMBL" id="JBBBDM010000003">
    <property type="protein sequence ID" value="MEI5687246.1"/>
    <property type="molecule type" value="Genomic_DNA"/>
</dbReference>
<dbReference type="InterPro" id="IPR050238">
    <property type="entry name" value="DNA_Rep/Repair_Clamp_Loader"/>
</dbReference>
<protein>
    <submittedName>
        <fullName evidence="1">DNA polymerase III subunit delta</fullName>
        <ecNumber evidence="1">2.7.7.7</ecNumber>
    </submittedName>
</protein>
<keyword evidence="1" id="KW-0808">Transferase</keyword>
<organism evidence="1 2">
    <name type="scientific">Sphingomonas kyungheensis</name>
    <dbReference type="NCBI Taxonomy" id="1069987"/>
    <lineage>
        <taxon>Bacteria</taxon>
        <taxon>Pseudomonadati</taxon>
        <taxon>Pseudomonadota</taxon>
        <taxon>Alphaproteobacteria</taxon>
        <taxon>Sphingomonadales</taxon>
        <taxon>Sphingomonadaceae</taxon>
        <taxon>Sphingomonas</taxon>
    </lineage>
</organism>
<name>A0ABU8H2P9_9SPHN</name>
<accession>A0ABU8H2P9</accession>
<dbReference type="GO" id="GO:0003887">
    <property type="term" value="F:DNA-directed DNA polymerase activity"/>
    <property type="evidence" value="ECO:0007669"/>
    <property type="project" value="UniProtKB-EC"/>
</dbReference>
<dbReference type="Gene3D" id="3.40.50.300">
    <property type="entry name" value="P-loop containing nucleotide triphosphate hydrolases"/>
    <property type="match status" value="1"/>
</dbReference>
<dbReference type="SUPFAM" id="SSF52540">
    <property type="entry name" value="P-loop containing nucleoside triphosphate hydrolases"/>
    <property type="match status" value="1"/>
</dbReference>
<comment type="caution">
    <text evidence="1">The sequence shown here is derived from an EMBL/GenBank/DDBJ whole genome shotgun (WGS) entry which is preliminary data.</text>
</comment>
<dbReference type="PANTHER" id="PTHR11669:SF8">
    <property type="entry name" value="DNA POLYMERASE III SUBUNIT DELTA"/>
    <property type="match status" value="1"/>
</dbReference>
<keyword evidence="1" id="KW-0548">Nucleotidyltransferase</keyword>
<dbReference type="PANTHER" id="PTHR11669">
    <property type="entry name" value="REPLICATION FACTOR C / DNA POLYMERASE III GAMMA-TAU SUBUNIT"/>
    <property type="match status" value="1"/>
</dbReference>
<sequence length="324" mass="33710">MSELFGNSDAQAAFAAALRGGSLHHAWLIVGPEGVGKASFAHRAALRLLAEASATGAVAPGLAVPEGHPTRALVDAGSHPDLRVLHRLPKDADKPDQDLARSITIAQVRSLQPMFATTPSMGARRVVIIDAADDLERNGANALLKNLEEPPAGTIFLLVSHAPGRLLPTIRSRCRVLRFAALDDTDMAAALRQALPETSEDEIATLVGSGEGAPGRAIRYAGLDIDGIDRAIVAIAGDGDPANTRRAALAKALAGKGNAARYEAFLHRVPTLIAREARGRSGPRLKTAIDAQAAARDLAGAALGLSLDAQATVFEMAAILATLR</sequence>
<reference evidence="1 2" key="1">
    <citation type="journal article" date="2013" name="Int. J. Syst. Evol. Microbiol.">
        <title>Sphingomonas kyungheensis sp. nov., a bacterium with ginsenoside-converting activity isolated from soil of a ginseng field.</title>
        <authorList>
            <person name="Son H.M."/>
            <person name="Yang J.E."/>
            <person name="Park Y."/>
            <person name="Han C.K."/>
            <person name="Kim S.G."/>
            <person name="Kook M."/>
            <person name="Yi T.H."/>
        </authorList>
    </citation>
    <scope>NUCLEOTIDE SEQUENCE [LARGE SCALE GENOMIC DNA]</scope>
    <source>
        <strain evidence="1 2">LMG 26582</strain>
    </source>
</reference>
<gene>
    <name evidence="1" type="ORF">V8201_09180</name>
</gene>
<evidence type="ECO:0000313" key="1">
    <source>
        <dbReference type="EMBL" id="MEI5687246.1"/>
    </source>
</evidence>
<dbReference type="RefSeq" id="WP_336545099.1">
    <property type="nucleotide sequence ID" value="NZ_JBBBDM010000003.1"/>
</dbReference>
<keyword evidence="2" id="KW-1185">Reference proteome</keyword>